<comment type="caution">
    <text evidence="6">The sequence shown here is derived from an EMBL/GenBank/DDBJ whole genome shotgun (WGS) entry which is preliminary data.</text>
</comment>
<proteinExistence type="predicted"/>
<dbReference type="PANTHER" id="PTHR47338:SF27">
    <property type="entry name" value="ZN(II)2CYS6 TRANSCRIPTION FACTOR (EUROFUNG)"/>
    <property type="match status" value="1"/>
</dbReference>
<dbReference type="GeneID" id="89971942"/>
<evidence type="ECO:0000256" key="3">
    <source>
        <dbReference type="ARBA" id="ARBA00023015"/>
    </source>
</evidence>
<accession>A0AAV9N887</accession>
<keyword evidence="4" id="KW-0804">Transcription</keyword>
<dbReference type="EMBL" id="JAVRRD010000017">
    <property type="protein sequence ID" value="KAK5050478.1"/>
    <property type="molecule type" value="Genomic_DNA"/>
</dbReference>
<sequence>MFSGIAYKAACTLGIDHKDFTGGDQPALGSQINLGPQTSELFRRCFWAVWFTQCINADHSATGLPQSERVMNLPLPIGEIAFHTGAEQPLRTLTELYESRKNAQIVQDTAAPSIMAELMTLMLSWADIRTHIRSIQRANATEWIARMFEIEGQLSNWSTQLHETLKYSKRNLYEQLVVNQQPVYVFFHVLYHQCRLVLHSSLVPKFGGLRLPGAIPTEATSLSARIALNSAQKISEIGTNLLALEWPPSQIPSFVGYCMYVSASVHITLLSSRDLALATLAKTNLITSLKVLSAVKVYWTNLERLWVRINLLYEAQVSRYRTPPGEPGTSLGNYRTEQTDLDHIAHEARDTGALSEPLADSVLQYSLRHLKQNAKPRFDIVQALEKEPYPNELTQLLSLSTAPQQSSFVQGMPSEQAPIAMGFDEEANNVPILHNSATGDWIKGSLFQMDQGVPYDWLQMNPNGFLQPFSSYDEVFDLDCNI</sequence>
<dbReference type="InterPro" id="IPR050815">
    <property type="entry name" value="TF_fung"/>
</dbReference>
<name>A0AAV9N887_9EURO</name>
<organism evidence="6 7">
    <name type="scientific">Exophiala bonariae</name>
    <dbReference type="NCBI Taxonomy" id="1690606"/>
    <lineage>
        <taxon>Eukaryota</taxon>
        <taxon>Fungi</taxon>
        <taxon>Dikarya</taxon>
        <taxon>Ascomycota</taxon>
        <taxon>Pezizomycotina</taxon>
        <taxon>Eurotiomycetes</taxon>
        <taxon>Chaetothyriomycetidae</taxon>
        <taxon>Chaetothyriales</taxon>
        <taxon>Herpotrichiellaceae</taxon>
        <taxon>Exophiala</taxon>
    </lineage>
</organism>
<evidence type="ECO:0000256" key="4">
    <source>
        <dbReference type="ARBA" id="ARBA00023163"/>
    </source>
</evidence>
<keyword evidence="3" id="KW-0805">Transcription regulation</keyword>
<dbReference type="GO" id="GO:0046872">
    <property type="term" value="F:metal ion binding"/>
    <property type="evidence" value="ECO:0007669"/>
    <property type="project" value="UniProtKB-KW"/>
</dbReference>
<evidence type="ECO:0000313" key="7">
    <source>
        <dbReference type="Proteomes" id="UP001358417"/>
    </source>
</evidence>
<dbReference type="GO" id="GO:0000981">
    <property type="term" value="F:DNA-binding transcription factor activity, RNA polymerase II-specific"/>
    <property type="evidence" value="ECO:0007669"/>
    <property type="project" value="InterPro"/>
</dbReference>
<evidence type="ECO:0000256" key="1">
    <source>
        <dbReference type="ARBA" id="ARBA00004123"/>
    </source>
</evidence>
<dbReference type="CDD" id="cd12148">
    <property type="entry name" value="fungal_TF_MHR"/>
    <property type="match status" value="1"/>
</dbReference>
<evidence type="ECO:0008006" key="8">
    <source>
        <dbReference type="Google" id="ProtNLM"/>
    </source>
</evidence>
<comment type="subcellular location">
    <subcellularLocation>
        <location evidence="1">Nucleus</location>
    </subcellularLocation>
</comment>
<keyword evidence="7" id="KW-1185">Reference proteome</keyword>
<dbReference type="GO" id="GO:0005634">
    <property type="term" value="C:nucleus"/>
    <property type="evidence" value="ECO:0007669"/>
    <property type="project" value="UniProtKB-SubCell"/>
</dbReference>
<dbReference type="Proteomes" id="UP001358417">
    <property type="component" value="Unassembled WGS sequence"/>
</dbReference>
<protein>
    <recommendedName>
        <fullName evidence="8">Transcription factor domain-containing protein</fullName>
    </recommendedName>
</protein>
<dbReference type="RefSeq" id="XP_064705064.1">
    <property type="nucleotide sequence ID" value="XM_064847343.1"/>
</dbReference>
<keyword evidence="2" id="KW-0479">Metal-binding</keyword>
<dbReference type="AlphaFoldDB" id="A0AAV9N887"/>
<reference evidence="6 7" key="1">
    <citation type="submission" date="2023-08" db="EMBL/GenBank/DDBJ databases">
        <title>Black Yeasts Isolated from many extreme environments.</title>
        <authorList>
            <person name="Coleine C."/>
            <person name="Stajich J.E."/>
            <person name="Selbmann L."/>
        </authorList>
    </citation>
    <scope>NUCLEOTIDE SEQUENCE [LARGE SCALE GENOMIC DNA]</scope>
    <source>
        <strain evidence="6 7">CCFEE 5792</strain>
    </source>
</reference>
<evidence type="ECO:0000256" key="2">
    <source>
        <dbReference type="ARBA" id="ARBA00022723"/>
    </source>
</evidence>
<evidence type="ECO:0000256" key="5">
    <source>
        <dbReference type="ARBA" id="ARBA00023242"/>
    </source>
</evidence>
<gene>
    <name evidence="6" type="ORF">LTR84_003759</name>
</gene>
<keyword evidence="5" id="KW-0539">Nucleus</keyword>
<dbReference type="PANTHER" id="PTHR47338">
    <property type="entry name" value="ZN(II)2CYS6 TRANSCRIPTION FACTOR (EUROFUNG)-RELATED"/>
    <property type="match status" value="1"/>
</dbReference>
<evidence type="ECO:0000313" key="6">
    <source>
        <dbReference type="EMBL" id="KAK5050478.1"/>
    </source>
</evidence>